<dbReference type="InterPro" id="IPR051801">
    <property type="entry name" value="GH28_Enzymes"/>
</dbReference>
<name>A0ABU0E8Y1_9FIRM</name>
<proteinExistence type="inferred from homology"/>
<evidence type="ECO:0000256" key="2">
    <source>
        <dbReference type="ARBA" id="ARBA00022801"/>
    </source>
</evidence>
<dbReference type="InterPro" id="IPR011050">
    <property type="entry name" value="Pectin_lyase_fold/virulence"/>
</dbReference>
<organism evidence="5 6">
    <name type="scientific">Breznakia pachnodae</name>
    <dbReference type="NCBI Taxonomy" id="265178"/>
    <lineage>
        <taxon>Bacteria</taxon>
        <taxon>Bacillati</taxon>
        <taxon>Bacillota</taxon>
        <taxon>Erysipelotrichia</taxon>
        <taxon>Erysipelotrichales</taxon>
        <taxon>Erysipelotrichaceae</taxon>
        <taxon>Breznakia</taxon>
    </lineage>
</organism>
<dbReference type="Pfam" id="PF00295">
    <property type="entry name" value="Glyco_hydro_28"/>
    <property type="match status" value="1"/>
</dbReference>
<evidence type="ECO:0000256" key="4">
    <source>
        <dbReference type="RuleBase" id="RU361169"/>
    </source>
</evidence>
<comment type="caution">
    <text evidence="5">The sequence shown here is derived from an EMBL/GenBank/DDBJ whole genome shotgun (WGS) entry which is preliminary data.</text>
</comment>
<accession>A0ABU0E8Y1</accession>
<dbReference type="RefSeq" id="WP_307411905.1">
    <property type="nucleotide sequence ID" value="NZ_JAUSUR010000010.1"/>
</dbReference>
<dbReference type="PANTHER" id="PTHR31339">
    <property type="entry name" value="PECTIN LYASE-RELATED"/>
    <property type="match status" value="1"/>
</dbReference>
<comment type="similarity">
    <text evidence="1 4">Belongs to the glycosyl hydrolase 28 family.</text>
</comment>
<evidence type="ECO:0008006" key="7">
    <source>
        <dbReference type="Google" id="ProtNLM"/>
    </source>
</evidence>
<dbReference type="InterPro" id="IPR012334">
    <property type="entry name" value="Pectin_lyas_fold"/>
</dbReference>
<dbReference type="SUPFAM" id="SSF51126">
    <property type="entry name" value="Pectin lyase-like"/>
    <property type="match status" value="1"/>
</dbReference>
<reference evidence="5 6" key="1">
    <citation type="submission" date="2023-07" db="EMBL/GenBank/DDBJ databases">
        <title>Genomic Encyclopedia of Type Strains, Phase IV (KMG-IV): sequencing the most valuable type-strain genomes for metagenomic binning, comparative biology and taxonomic classification.</title>
        <authorList>
            <person name="Goeker M."/>
        </authorList>
    </citation>
    <scope>NUCLEOTIDE SEQUENCE [LARGE SCALE GENOMIC DNA]</scope>
    <source>
        <strain evidence="5 6">DSM 16784</strain>
    </source>
</reference>
<keyword evidence="6" id="KW-1185">Reference proteome</keyword>
<dbReference type="Proteomes" id="UP001230220">
    <property type="component" value="Unassembled WGS sequence"/>
</dbReference>
<protein>
    <recommendedName>
        <fullName evidence="7">Glycoside hydrolase family 28</fullName>
    </recommendedName>
</protein>
<evidence type="ECO:0000256" key="1">
    <source>
        <dbReference type="ARBA" id="ARBA00008834"/>
    </source>
</evidence>
<dbReference type="InterPro" id="IPR000743">
    <property type="entry name" value="Glyco_hydro_28"/>
</dbReference>
<evidence type="ECO:0000256" key="3">
    <source>
        <dbReference type="ARBA" id="ARBA00023295"/>
    </source>
</evidence>
<keyword evidence="3 4" id="KW-0326">Glycosidase</keyword>
<sequence length="380" mass="43765">MNIYNVLDYGVIQNSQKLQTSLFQKAIDDCHKNGGGEILIPEGKYYISSIRLYSNMVFHLMENAELIGSSDCKDYINFNVPSTLGYLHDEYYIKAWNLPDYYAYGIICAFQENNISIKGEKGSKIDGQDCFDANGEEKFRGPMGIIFSQCKNIQLQGYTFVNCANWSHQIDSCEEVYAKDVTILAGHDGFNLHHCTNIEIENCTIMTGDDCFAGYDIENLKVRNCYMNTACNVLRIGGYNLIFDDCKIEGPAKYPHIKENTYNTHRLFKYYSIRPDIIRRDGEKIIIRNSIIKNIPAIIEYNYGEERLMQNNKPLRELVFENVLFDGITKSSLMKGNGQQCKLIFRDCEIDFKDPLNKDNFIEKDKSIKVIFENTNIKTK</sequence>
<keyword evidence="2 4" id="KW-0378">Hydrolase</keyword>
<dbReference type="Gene3D" id="2.160.20.10">
    <property type="entry name" value="Single-stranded right-handed beta-helix, Pectin lyase-like"/>
    <property type="match status" value="1"/>
</dbReference>
<dbReference type="EMBL" id="JAUSUR010000010">
    <property type="protein sequence ID" value="MDQ0363186.1"/>
    <property type="molecule type" value="Genomic_DNA"/>
</dbReference>
<evidence type="ECO:0000313" key="5">
    <source>
        <dbReference type="EMBL" id="MDQ0363186.1"/>
    </source>
</evidence>
<evidence type="ECO:0000313" key="6">
    <source>
        <dbReference type="Proteomes" id="UP001230220"/>
    </source>
</evidence>
<gene>
    <name evidence="5" type="ORF">J2S15_003947</name>
</gene>